<dbReference type="Proteomes" id="UP000294933">
    <property type="component" value="Unassembled WGS sequence"/>
</dbReference>
<reference evidence="1 2" key="1">
    <citation type="submission" date="2018-06" db="EMBL/GenBank/DDBJ databases">
        <title>A transcriptomic atlas of mushroom development highlights an independent origin of complex multicellularity.</title>
        <authorList>
            <consortium name="DOE Joint Genome Institute"/>
            <person name="Krizsan K."/>
            <person name="Almasi E."/>
            <person name="Merenyi Z."/>
            <person name="Sahu N."/>
            <person name="Viragh M."/>
            <person name="Koszo T."/>
            <person name="Mondo S."/>
            <person name="Kiss B."/>
            <person name="Balint B."/>
            <person name="Kues U."/>
            <person name="Barry K."/>
            <person name="Hegedus J.C."/>
            <person name="Henrissat B."/>
            <person name="Johnson J."/>
            <person name="Lipzen A."/>
            <person name="Ohm R."/>
            <person name="Nagy I."/>
            <person name="Pangilinan J."/>
            <person name="Yan J."/>
            <person name="Xiong Y."/>
            <person name="Grigoriev I.V."/>
            <person name="Hibbett D.S."/>
            <person name="Nagy L.G."/>
        </authorList>
    </citation>
    <scope>NUCLEOTIDE SEQUENCE [LARGE SCALE GENOMIC DNA]</scope>
    <source>
        <strain evidence="1 2">SZMC22713</strain>
    </source>
</reference>
<protein>
    <submittedName>
        <fullName evidence="1">Uncharacterized protein</fullName>
    </submittedName>
</protein>
<dbReference type="VEuPathDB" id="FungiDB:BD410DRAFT_899617"/>
<evidence type="ECO:0000313" key="1">
    <source>
        <dbReference type="EMBL" id="TDL20257.1"/>
    </source>
</evidence>
<dbReference type="EMBL" id="ML170189">
    <property type="protein sequence ID" value="TDL20257.1"/>
    <property type="molecule type" value="Genomic_DNA"/>
</dbReference>
<sequence length="313" mass="36056">MLQKHKYIQVRGVPASGKTTLARLLHRHILEVETDPFVVYLEVWRRQDTTVSELWRDWLSKHGFRFQAGSILIVDEAQTSYYEQGFWLTLKNINDSCPFLVITFASHGSAGQNLEHTISPFRIRQEQNVSLLRRDFGDGVSIGLFLSRREFNSLISRSGNYDVFDATFLDYIYDVTNGHVGACCDVLRAVQKHPSFHSIGNSGNRYSYKTFTTRISTDELMENLRGLTLFVRGLPFQHELQEPDIAMVFQKVLENGSIVVWQPSEDPSLQECFHEGWLHNEPVGRSDGPVAYTFATPLHRRYVQWMLLNIPDI</sequence>
<dbReference type="STRING" id="50990.A0A4Y7PXX0"/>
<dbReference type="OrthoDB" id="5424500at2759"/>
<accession>A0A4Y7PXX0</accession>
<organism evidence="1 2">
    <name type="scientific">Rickenella mellea</name>
    <dbReference type="NCBI Taxonomy" id="50990"/>
    <lineage>
        <taxon>Eukaryota</taxon>
        <taxon>Fungi</taxon>
        <taxon>Dikarya</taxon>
        <taxon>Basidiomycota</taxon>
        <taxon>Agaricomycotina</taxon>
        <taxon>Agaricomycetes</taxon>
        <taxon>Hymenochaetales</taxon>
        <taxon>Rickenellaceae</taxon>
        <taxon>Rickenella</taxon>
    </lineage>
</organism>
<proteinExistence type="predicted"/>
<evidence type="ECO:0000313" key="2">
    <source>
        <dbReference type="Proteomes" id="UP000294933"/>
    </source>
</evidence>
<dbReference type="InterPro" id="IPR027417">
    <property type="entry name" value="P-loop_NTPase"/>
</dbReference>
<dbReference type="AlphaFoldDB" id="A0A4Y7PXX0"/>
<gene>
    <name evidence="1" type="ORF">BD410DRAFT_899617</name>
</gene>
<keyword evidence="2" id="KW-1185">Reference proteome</keyword>
<dbReference type="SUPFAM" id="SSF52540">
    <property type="entry name" value="P-loop containing nucleoside triphosphate hydrolases"/>
    <property type="match status" value="1"/>
</dbReference>
<name>A0A4Y7PXX0_9AGAM</name>